<dbReference type="Proteomes" id="UP000814033">
    <property type="component" value="Unassembled WGS sequence"/>
</dbReference>
<protein>
    <submittedName>
        <fullName evidence="1">Uncharacterized protein</fullName>
    </submittedName>
</protein>
<accession>A0ACB8R0B1</accession>
<reference evidence="1" key="1">
    <citation type="submission" date="2021-02" db="EMBL/GenBank/DDBJ databases">
        <authorList>
            <consortium name="DOE Joint Genome Institute"/>
            <person name="Ahrendt S."/>
            <person name="Looney B.P."/>
            <person name="Miyauchi S."/>
            <person name="Morin E."/>
            <person name="Drula E."/>
            <person name="Courty P.E."/>
            <person name="Chicoki N."/>
            <person name="Fauchery L."/>
            <person name="Kohler A."/>
            <person name="Kuo A."/>
            <person name="Labutti K."/>
            <person name="Pangilinan J."/>
            <person name="Lipzen A."/>
            <person name="Riley R."/>
            <person name="Andreopoulos W."/>
            <person name="He G."/>
            <person name="Johnson J."/>
            <person name="Barry K.W."/>
            <person name="Grigoriev I.V."/>
            <person name="Nagy L."/>
            <person name="Hibbett D."/>
            <person name="Henrissat B."/>
            <person name="Matheny P.B."/>
            <person name="Labbe J."/>
            <person name="Martin F."/>
        </authorList>
    </citation>
    <scope>NUCLEOTIDE SEQUENCE</scope>
    <source>
        <strain evidence="1">FP105234-sp</strain>
    </source>
</reference>
<proteinExistence type="predicted"/>
<evidence type="ECO:0000313" key="2">
    <source>
        <dbReference type="Proteomes" id="UP000814033"/>
    </source>
</evidence>
<sequence>MRGPTFFTALAALLLPFSSQKLTVHGLPVAGQVEAYVNRELPGRLDSGCWLKRCVDN</sequence>
<organism evidence="1 2">
    <name type="scientific">Auriscalpium vulgare</name>
    <dbReference type="NCBI Taxonomy" id="40419"/>
    <lineage>
        <taxon>Eukaryota</taxon>
        <taxon>Fungi</taxon>
        <taxon>Dikarya</taxon>
        <taxon>Basidiomycota</taxon>
        <taxon>Agaricomycotina</taxon>
        <taxon>Agaricomycetes</taxon>
        <taxon>Russulales</taxon>
        <taxon>Auriscalpiaceae</taxon>
        <taxon>Auriscalpium</taxon>
    </lineage>
</organism>
<gene>
    <name evidence="1" type="ORF">FA95DRAFT_1614316</name>
</gene>
<name>A0ACB8R0B1_9AGAM</name>
<evidence type="ECO:0000313" key="1">
    <source>
        <dbReference type="EMBL" id="KAI0037340.1"/>
    </source>
</evidence>
<keyword evidence="2" id="KW-1185">Reference proteome</keyword>
<dbReference type="EMBL" id="MU277058">
    <property type="protein sequence ID" value="KAI0037340.1"/>
    <property type="molecule type" value="Genomic_DNA"/>
</dbReference>
<reference evidence="1" key="2">
    <citation type="journal article" date="2022" name="New Phytol.">
        <title>Evolutionary transition to the ectomycorrhizal habit in the genomes of a hyperdiverse lineage of mushroom-forming fungi.</title>
        <authorList>
            <person name="Looney B."/>
            <person name="Miyauchi S."/>
            <person name="Morin E."/>
            <person name="Drula E."/>
            <person name="Courty P.E."/>
            <person name="Kohler A."/>
            <person name="Kuo A."/>
            <person name="LaButti K."/>
            <person name="Pangilinan J."/>
            <person name="Lipzen A."/>
            <person name="Riley R."/>
            <person name="Andreopoulos W."/>
            <person name="He G."/>
            <person name="Johnson J."/>
            <person name="Nolan M."/>
            <person name="Tritt A."/>
            <person name="Barry K.W."/>
            <person name="Grigoriev I.V."/>
            <person name="Nagy L.G."/>
            <person name="Hibbett D."/>
            <person name="Henrissat B."/>
            <person name="Matheny P.B."/>
            <person name="Labbe J."/>
            <person name="Martin F.M."/>
        </authorList>
    </citation>
    <scope>NUCLEOTIDE SEQUENCE</scope>
    <source>
        <strain evidence="1">FP105234-sp</strain>
    </source>
</reference>
<comment type="caution">
    <text evidence="1">The sequence shown here is derived from an EMBL/GenBank/DDBJ whole genome shotgun (WGS) entry which is preliminary data.</text>
</comment>